<evidence type="ECO:0000313" key="3">
    <source>
        <dbReference type="EMBL" id="PWI34766.1"/>
    </source>
</evidence>
<comment type="caution">
    <text evidence="3">The sequence shown here is derived from an EMBL/GenBank/DDBJ whole genome shotgun (WGS) entry which is preliminary data.</text>
</comment>
<dbReference type="AlphaFoldDB" id="A0A2U3BD96"/>
<keyword evidence="1" id="KW-1133">Transmembrane helix</keyword>
<evidence type="ECO:0000256" key="1">
    <source>
        <dbReference type="SAM" id="Phobius"/>
    </source>
</evidence>
<evidence type="ECO:0000259" key="2">
    <source>
        <dbReference type="Pfam" id="PF01471"/>
    </source>
</evidence>
<dbReference type="SUPFAM" id="SSF47090">
    <property type="entry name" value="PGBD-like"/>
    <property type="match status" value="1"/>
</dbReference>
<feature type="transmembrane region" description="Helical" evidence="1">
    <location>
        <begin position="32"/>
        <end position="54"/>
    </location>
</feature>
<evidence type="ECO:0000313" key="4">
    <source>
        <dbReference type="Proteomes" id="UP000245362"/>
    </source>
</evidence>
<feature type="domain" description="Peptidoglycan binding-like" evidence="2">
    <location>
        <begin position="112"/>
        <end position="162"/>
    </location>
</feature>
<accession>A0A2U3BD96</accession>
<keyword evidence="1" id="KW-0812">Transmembrane</keyword>
<dbReference type="EMBL" id="QFWT01000001">
    <property type="protein sequence ID" value="PWI34766.1"/>
    <property type="molecule type" value="Genomic_DNA"/>
</dbReference>
<dbReference type="Proteomes" id="UP000245362">
    <property type="component" value="Unassembled WGS sequence"/>
</dbReference>
<dbReference type="Pfam" id="PF01471">
    <property type="entry name" value="PG_binding_1"/>
    <property type="match status" value="1"/>
</dbReference>
<sequence length="379" mass="42803">MKPEFKKSVTGSNIVVIPDIMLSDHTAMSNELRASITTSCIVIIAVLLLVPVVAQADSWSDTLKNTATEMLKENQRKRLNGSNNQTVNVPAKKEQLKQVDTLISGNNLRSHQIKRVQWHLQKLGYDPGPADGLMGQKTSNAIKQFERDSDLPITGLPSPRVLVNMELALQQIRKSAQGDGVQYTPSQIHQITTPEGDFARAKSFGECTTAYSQCRTVSQNNYCEKQMELCNNQLKIALSDAQIEQEVQTVLSQCQAQSLSNLYDCQCKANEYRSYRRGNRMADKHYDPNGHYDTGFYQTNWAPRCYKQDEVVQREYKSCMVNIKLNAPAQALIRQGKTDEKTICQCEAEEFSRLQASTTKINSYLMQQYKAKALSYCMK</sequence>
<keyword evidence="1" id="KW-0472">Membrane</keyword>
<gene>
    <name evidence="3" type="ORF">DI392_00330</name>
</gene>
<organism evidence="3 4">
    <name type="scientific">Vibrio albus</name>
    <dbReference type="NCBI Taxonomy" id="2200953"/>
    <lineage>
        <taxon>Bacteria</taxon>
        <taxon>Pseudomonadati</taxon>
        <taxon>Pseudomonadota</taxon>
        <taxon>Gammaproteobacteria</taxon>
        <taxon>Vibrionales</taxon>
        <taxon>Vibrionaceae</taxon>
        <taxon>Vibrio</taxon>
    </lineage>
</organism>
<dbReference type="InterPro" id="IPR002477">
    <property type="entry name" value="Peptidoglycan-bd-like"/>
</dbReference>
<dbReference type="RefSeq" id="WP_109317921.1">
    <property type="nucleotide sequence ID" value="NZ_QFWT01000001.1"/>
</dbReference>
<proteinExistence type="predicted"/>
<dbReference type="OrthoDB" id="7622008at2"/>
<protein>
    <recommendedName>
        <fullName evidence="2">Peptidoglycan binding-like domain-containing protein</fullName>
    </recommendedName>
</protein>
<name>A0A2U3BD96_9VIBR</name>
<dbReference type="InterPro" id="IPR036366">
    <property type="entry name" value="PGBDSf"/>
</dbReference>
<keyword evidence="4" id="KW-1185">Reference proteome</keyword>
<dbReference type="InterPro" id="IPR036365">
    <property type="entry name" value="PGBD-like_sf"/>
</dbReference>
<dbReference type="Gene3D" id="1.10.101.10">
    <property type="entry name" value="PGBD-like superfamily/PGBD"/>
    <property type="match status" value="1"/>
</dbReference>
<reference evidence="3 4" key="1">
    <citation type="submission" date="2018-05" db="EMBL/GenBank/DDBJ databases">
        <title>Vibrio limimaris sp. nov., isolated from marine sediment.</title>
        <authorList>
            <person name="Li C.-M."/>
        </authorList>
    </citation>
    <scope>NUCLEOTIDE SEQUENCE [LARGE SCALE GENOMIC DNA]</scope>
    <source>
        <strain evidence="3 4">E4404</strain>
    </source>
</reference>